<gene>
    <name evidence="3" type="ORF">BYL167_LOCUS44440</name>
    <name evidence="4" type="ORF">GIL414_LOCUS44726</name>
    <name evidence="5" type="ORF">SMN809_LOCUS52919</name>
</gene>
<reference evidence="5" key="1">
    <citation type="submission" date="2021-02" db="EMBL/GenBank/DDBJ databases">
        <authorList>
            <person name="Nowell W R."/>
        </authorList>
    </citation>
    <scope>NUCLEOTIDE SEQUENCE</scope>
</reference>
<dbReference type="InterPro" id="IPR036872">
    <property type="entry name" value="CH_dom_sf"/>
</dbReference>
<evidence type="ECO:0000259" key="2">
    <source>
        <dbReference type="PROSITE" id="PS50021"/>
    </source>
</evidence>
<feature type="non-terminal residue" evidence="5">
    <location>
        <position position="60"/>
    </location>
</feature>
<dbReference type="PANTHER" id="PTHR38537:SF8">
    <property type="entry name" value="FILAMIN-A"/>
    <property type="match status" value="1"/>
</dbReference>
<feature type="non-terminal residue" evidence="5">
    <location>
        <position position="1"/>
    </location>
</feature>
<evidence type="ECO:0000313" key="6">
    <source>
        <dbReference type="Proteomes" id="UP000676336"/>
    </source>
</evidence>
<dbReference type="Gene3D" id="1.10.418.10">
    <property type="entry name" value="Calponin-like domain"/>
    <property type="match status" value="1"/>
</dbReference>
<evidence type="ECO:0000313" key="5">
    <source>
        <dbReference type="EMBL" id="CAF4925355.1"/>
    </source>
</evidence>
<dbReference type="Proteomes" id="UP000681967">
    <property type="component" value="Unassembled WGS sequence"/>
</dbReference>
<dbReference type="GO" id="GO:0051015">
    <property type="term" value="F:actin filament binding"/>
    <property type="evidence" value="ECO:0007669"/>
    <property type="project" value="InterPro"/>
</dbReference>
<dbReference type="EMBL" id="CAJOBH010120730">
    <property type="protein sequence ID" value="CAF4709996.1"/>
    <property type="molecule type" value="Genomic_DNA"/>
</dbReference>
<evidence type="ECO:0000256" key="1">
    <source>
        <dbReference type="ARBA" id="ARBA00022737"/>
    </source>
</evidence>
<dbReference type="PROSITE" id="PS50021">
    <property type="entry name" value="CH"/>
    <property type="match status" value="1"/>
</dbReference>
<proteinExistence type="predicted"/>
<feature type="domain" description="Calponin-homology (CH)" evidence="2">
    <location>
        <begin position="1"/>
        <end position="60"/>
    </location>
</feature>
<keyword evidence="1" id="KW-0677">Repeat</keyword>
<organism evidence="5 6">
    <name type="scientific">Rotaria magnacalcarata</name>
    <dbReference type="NCBI Taxonomy" id="392030"/>
    <lineage>
        <taxon>Eukaryota</taxon>
        <taxon>Metazoa</taxon>
        <taxon>Spiralia</taxon>
        <taxon>Gnathifera</taxon>
        <taxon>Rotifera</taxon>
        <taxon>Eurotatoria</taxon>
        <taxon>Bdelloidea</taxon>
        <taxon>Philodinida</taxon>
        <taxon>Philodinidae</taxon>
        <taxon>Rotaria</taxon>
    </lineage>
</organism>
<name>A0A8S3CLS1_9BILA</name>
<dbReference type="InterPro" id="IPR044801">
    <property type="entry name" value="Filamin"/>
</dbReference>
<dbReference type="EMBL" id="CAJOBI010180768">
    <property type="protein sequence ID" value="CAF4925355.1"/>
    <property type="molecule type" value="Genomic_DNA"/>
</dbReference>
<comment type="caution">
    <text evidence="5">The sequence shown here is derived from an EMBL/GenBank/DDBJ whole genome shotgun (WGS) entry which is preliminary data.</text>
</comment>
<evidence type="ECO:0000313" key="3">
    <source>
        <dbReference type="EMBL" id="CAF4709996.1"/>
    </source>
</evidence>
<dbReference type="Proteomes" id="UP000676336">
    <property type="component" value="Unassembled WGS sequence"/>
</dbReference>
<dbReference type="Pfam" id="PF00307">
    <property type="entry name" value="CH"/>
    <property type="match status" value="1"/>
</dbReference>
<accession>A0A8S3CLS1</accession>
<dbReference type="Proteomes" id="UP000681720">
    <property type="component" value="Unassembled WGS sequence"/>
</dbReference>
<dbReference type="InterPro" id="IPR001715">
    <property type="entry name" value="CH_dom"/>
</dbReference>
<dbReference type="AlphaFoldDB" id="A0A8S3CLS1"/>
<sequence>MNWLQAKLPTHINIANFTSDWNDGKAIGAVLESCYPGLFPNWADRDPKNALENAKEAMEL</sequence>
<dbReference type="EMBL" id="CAJOBJ010135720">
    <property type="protein sequence ID" value="CAF4740997.1"/>
    <property type="molecule type" value="Genomic_DNA"/>
</dbReference>
<dbReference type="GO" id="GO:0030036">
    <property type="term" value="P:actin cytoskeleton organization"/>
    <property type="evidence" value="ECO:0007669"/>
    <property type="project" value="InterPro"/>
</dbReference>
<protein>
    <recommendedName>
        <fullName evidence="2">Calponin-homology (CH) domain-containing protein</fullName>
    </recommendedName>
</protein>
<evidence type="ECO:0000313" key="4">
    <source>
        <dbReference type="EMBL" id="CAF4740997.1"/>
    </source>
</evidence>
<dbReference type="PANTHER" id="PTHR38537">
    <property type="entry name" value="JITTERBUG, ISOFORM N"/>
    <property type="match status" value="1"/>
</dbReference>
<dbReference type="SUPFAM" id="SSF47576">
    <property type="entry name" value="Calponin-homology domain, CH-domain"/>
    <property type="match status" value="1"/>
</dbReference>